<gene>
    <name evidence="5" type="ORF">F0562_032297</name>
</gene>
<dbReference type="InterPro" id="IPR046960">
    <property type="entry name" value="PPR_At4g14850-like_plant"/>
</dbReference>
<dbReference type="InterPro" id="IPR032867">
    <property type="entry name" value="DYW_dom"/>
</dbReference>
<feature type="repeat" description="PPR" evidence="3">
    <location>
        <begin position="217"/>
        <end position="251"/>
    </location>
</feature>
<dbReference type="Pfam" id="PF01535">
    <property type="entry name" value="PPR"/>
    <property type="match status" value="3"/>
</dbReference>
<evidence type="ECO:0000256" key="3">
    <source>
        <dbReference type="PROSITE-ProRule" id="PRU00708"/>
    </source>
</evidence>
<dbReference type="GO" id="GO:0008270">
    <property type="term" value="F:zinc ion binding"/>
    <property type="evidence" value="ECO:0007669"/>
    <property type="project" value="InterPro"/>
</dbReference>
<dbReference type="InterPro" id="IPR046848">
    <property type="entry name" value="E_motif"/>
</dbReference>
<comment type="similarity">
    <text evidence="1">Belongs to the PPR family. PCMP-H subfamily.</text>
</comment>
<dbReference type="PROSITE" id="PS51375">
    <property type="entry name" value="PPR"/>
    <property type="match status" value="4"/>
</dbReference>
<evidence type="ECO:0000313" key="6">
    <source>
        <dbReference type="Proteomes" id="UP000325577"/>
    </source>
</evidence>
<evidence type="ECO:0000256" key="1">
    <source>
        <dbReference type="ARBA" id="ARBA00006643"/>
    </source>
</evidence>
<dbReference type="Pfam" id="PF14432">
    <property type="entry name" value="DYW_deaminase"/>
    <property type="match status" value="1"/>
</dbReference>
<dbReference type="OrthoDB" id="844at2759"/>
<feature type="repeat" description="PPR" evidence="3">
    <location>
        <begin position="287"/>
        <end position="317"/>
    </location>
</feature>
<keyword evidence="2" id="KW-0677">Repeat</keyword>
<dbReference type="FunFam" id="1.25.40.10:FF:000344">
    <property type="entry name" value="Pentatricopeptide repeat-containing protein"/>
    <property type="match status" value="1"/>
</dbReference>
<dbReference type="Proteomes" id="UP000325577">
    <property type="component" value="Linkage Group LG19"/>
</dbReference>
<sequence length="621" mass="70197">MLPISSFRLVKKLCAAQKHKIKEPTHLSSGDFNHAVSTYRQMLLRGVRPDRHTLPRILTASRLSGSFSFGKQVHGQALKLGFSSDHYVTTALIEMYGRLDGADAAKWLFDKSPRRNSVSWTLLAKLYVMEDKPRLAIDLFNQMVDSGADIDLVALATAIGACGLLKSLQEGRNAHQIARKCGLEFDVLVSNSLLKMYIDCGSMRDARAVFDQMPSKDAISWTAMVRGYVRKGGFNEGLKLFRQMNVEGIKADPLAISSILPACARTAAHKNGKEIHGYLIRNGIDKNLTVLNALMDMYVKSGYIEYAWNIFSGMKDRDVISWTVMILGYSFYGRGELGVGLFREMEKSGVEIDQITYVAVLYACYTARMVEDGRFYFNCLEAPKVAHCALMVALLAGAGLFDEATAFMEKRKIERHAEVLRALLDGCRIHQHQQQNGSTGKRVIEQLCDLEPLNAENYVLLSNWYAHHAKWDMVNRMRETIRDMGLRPKKAYSWIEFRNKVHVFGTGDVSHPRSRRIYWELESLMKKADEEGMRPNSDYSLHEVEEERECIPIGHSEMLATSFGLISTERGATIRVTKNLRICCHCHSFAKFISKIVGRQILIKDPTYFHHFKDGSCSCGD</sequence>
<dbReference type="InterPro" id="IPR011990">
    <property type="entry name" value="TPR-like_helical_dom_sf"/>
</dbReference>
<dbReference type="AlphaFoldDB" id="A0A5J5AMN8"/>
<feature type="domain" description="DYW" evidence="4">
    <location>
        <begin position="532"/>
        <end position="621"/>
    </location>
</feature>
<name>A0A5J5AMN8_9ASTE</name>
<dbReference type="PANTHER" id="PTHR47926:SF347">
    <property type="entry name" value="PENTATRICOPEPTIDE REPEAT-CONTAINING PROTEIN"/>
    <property type="match status" value="1"/>
</dbReference>
<dbReference type="Gene3D" id="1.25.40.10">
    <property type="entry name" value="Tetratricopeptide repeat domain"/>
    <property type="match status" value="4"/>
</dbReference>
<dbReference type="EMBL" id="CM018042">
    <property type="protein sequence ID" value="KAA8532263.1"/>
    <property type="molecule type" value="Genomic_DNA"/>
</dbReference>
<reference evidence="5 6" key="1">
    <citation type="submission" date="2019-09" db="EMBL/GenBank/DDBJ databases">
        <title>A chromosome-level genome assembly of the Chinese tupelo Nyssa sinensis.</title>
        <authorList>
            <person name="Yang X."/>
            <person name="Kang M."/>
            <person name="Yang Y."/>
            <person name="Xiong H."/>
            <person name="Wang M."/>
            <person name="Zhang Z."/>
            <person name="Wang Z."/>
            <person name="Wu H."/>
            <person name="Ma T."/>
            <person name="Liu J."/>
            <person name="Xi Z."/>
        </authorList>
    </citation>
    <scope>NUCLEOTIDE SEQUENCE [LARGE SCALE GENOMIC DNA]</scope>
    <source>
        <strain evidence="5">J267</strain>
        <tissue evidence="5">Leaf</tissue>
    </source>
</reference>
<dbReference type="PANTHER" id="PTHR47926">
    <property type="entry name" value="PENTATRICOPEPTIDE REPEAT-CONTAINING PROTEIN"/>
    <property type="match status" value="1"/>
</dbReference>
<feature type="repeat" description="PPR" evidence="3">
    <location>
        <begin position="318"/>
        <end position="352"/>
    </location>
</feature>
<dbReference type="GO" id="GO:0009451">
    <property type="term" value="P:RNA modification"/>
    <property type="evidence" value="ECO:0007669"/>
    <property type="project" value="InterPro"/>
</dbReference>
<dbReference type="FunFam" id="1.25.40.10:FF:000090">
    <property type="entry name" value="Pentatricopeptide repeat-containing protein, chloroplastic"/>
    <property type="match status" value="1"/>
</dbReference>
<dbReference type="InterPro" id="IPR002885">
    <property type="entry name" value="PPR_rpt"/>
</dbReference>
<keyword evidence="6" id="KW-1185">Reference proteome</keyword>
<proteinExistence type="inferred from homology"/>
<protein>
    <recommendedName>
        <fullName evidence="4">DYW domain-containing protein</fullName>
    </recommendedName>
</protein>
<dbReference type="GO" id="GO:0003723">
    <property type="term" value="F:RNA binding"/>
    <property type="evidence" value="ECO:0007669"/>
    <property type="project" value="InterPro"/>
</dbReference>
<evidence type="ECO:0000256" key="2">
    <source>
        <dbReference type="ARBA" id="ARBA00022737"/>
    </source>
</evidence>
<dbReference type="NCBIfam" id="TIGR00756">
    <property type="entry name" value="PPR"/>
    <property type="match status" value="2"/>
</dbReference>
<evidence type="ECO:0000259" key="4">
    <source>
        <dbReference type="Pfam" id="PF14432"/>
    </source>
</evidence>
<evidence type="ECO:0000313" key="5">
    <source>
        <dbReference type="EMBL" id="KAA8532263.1"/>
    </source>
</evidence>
<accession>A0A5J5AMN8</accession>
<dbReference type="Pfam" id="PF13041">
    <property type="entry name" value="PPR_2"/>
    <property type="match status" value="1"/>
</dbReference>
<dbReference type="Pfam" id="PF20431">
    <property type="entry name" value="E_motif"/>
    <property type="match status" value="1"/>
</dbReference>
<feature type="repeat" description="PPR" evidence="3">
    <location>
        <begin position="116"/>
        <end position="150"/>
    </location>
</feature>
<organism evidence="5 6">
    <name type="scientific">Nyssa sinensis</name>
    <dbReference type="NCBI Taxonomy" id="561372"/>
    <lineage>
        <taxon>Eukaryota</taxon>
        <taxon>Viridiplantae</taxon>
        <taxon>Streptophyta</taxon>
        <taxon>Embryophyta</taxon>
        <taxon>Tracheophyta</taxon>
        <taxon>Spermatophyta</taxon>
        <taxon>Magnoliopsida</taxon>
        <taxon>eudicotyledons</taxon>
        <taxon>Gunneridae</taxon>
        <taxon>Pentapetalae</taxon>
        <taxon>asterids</taxon>
        <taxon>Cornales</taxon>
        <taxon>Nyssaceae</taxon>
        <taxon>Nyssa</taxon>
    </lineage>
</organism>